<reference evidence="3" key="4">
    <citation type="submission" date="2025-08" db="UniProtKB">
        <authorList>
            <consortium name="RefSeq"/>
        </authorList>
    </citation>
    <scope>IDENTIFICATION</scope>
    <source>
        <strain evidence="3">CBS432</strain>
    </source>
</reference>
<gene>
    <name evidence="3" type="primary">SPO16</name>
    <name evidence="3" type="ORF">SPAR_H01940</name>
</gene>
<dbReference type="GO" id="GO:0007130">
    <property type="term" value="P:synaptonemal complex assembly"/>
    <property type="evidence" value="ECO:0007669"/>
    <property type="project" value="InterPro"/>
</dbReference>
<dbReference type="Pfam" id="PF21698">
    <property type="entry name" value="Spo16_C"/>
    <property type="match status" value="1"/>
</dbReference>
<feature type="domain" description="Spo16 protein C-terminal" evidence="2">
    <location>
        <begin position="154"/>
        <end position="196"/>
    </location>
</feature>
<evidence type="ECO:0000313" key="3">
    <source>
        <dbReference type="RefSeq" id="XP_033766821.1"/>
    </source>
</evidence>
<reference evidence="3" key="1">
    <citation type="journal article" date="2017" name="Nat. Genet.">
        <title>Contrasting evolutionary genome dynamics between domesticated and wild yeasts.</title>
        <authorList>
            <person name="Yue J.X."/>
            <person name="Li J."/>
            <person name="Aigrain L."/>
            <person name="Hallin J."/>
            <person name="Persson K."/>
            <person name="Oliver K."/>
            <person name="Bergstrom A."/>
            <person name="Coupland P."/>
            <person name="Warringer J."/>
            <person name="Lagomarsino M.C."/>
            <person name="Fischer G."/>
            <person name="Durbin R."/>
            <person name="Liti G."/>
        </authorList>
    </citation>
    <scope>NUCLEOTIDE SEQUENCE</scope>
    <source>
        <strain evidence="3">CBS432</strain>
    </source>
</reference>
<name>A0A8B8USZ3_SACPA</name>
<dbReference type="GO" id="GO:0010520">
    <property type="term" value="P:regulation of reciprocal meiotic recombination"/>
    <property type="evidence" value="ECO:0007669"/>
    <property type="project" value="InterPro"/>
</dbReference>
<evidence type="ECO:0000259" key="2">
    <source>
        <dbReference type="Pfam" id="PF21698"/>
    </source>
</evidence>
<accession>A0A8B8USZ3</accession>
<dbReference type="OrthoDB" id="4042759at2759"/>
<reference evidence="3" key="2">
    <citation type="submission" date="2020-01" db="EMBL/GenBank/DDBJ databases">
        <title>Population-level Yeast Reference Genomes.</title>
        <authorList>
            <person name="Yue J.-X."/>
        </authorList>
    </citation>
    <scope>NUCLEOTIDE SEQUENCE</scope>
    <source>
        <strain evidence="3">CBS432</strain>
    </source>
</reference>
<feature type="domain" description="Spo16 protein N-terminal" evidence="1">
    <location>
        <begin position="23"/>
        <end position="143"/>
    </location>
</feature>
<dbReference type="GeneID" id="54631129"/>
<dbReference type="InterPro" id="IPR048323">
    <property type="entry name" value="Spo16_C"/>
</dbReference>
<dbReference type="VEuPathDB" id="FungiDB:SPAR_H01940"/>
<dbReference type="GO" id="GO:0000217">
    <property type="term" value="F:DNA secondary structure binding"/>
    <property type="evidence" value="ECO:0007669"/>
    <property type="project" value="InterPro"/>
</dbReference>
<dbReference type="RefSeq" id="XP_033766821.1">
    <property type="nucleotide sequence ID" value="XM_033910930.1"/>
</dbReference>
<dbReference type="AlphaFoldDB" id="A0A8B8USZ3"/>
<dbReference type="InterPro" id="IPR043637">
    <property type="entry name" value="Spo16_N"/>
</dbReference>
<evidence type="ECO:0000259" key="1">
    <source>
        <dbReference type="Pfam" id="PF19225"/>
    </source>
</evidence>
<dbReference type="Pfam" id="PF19225">
    <property type="entry name" value="Spo16_N"/>
    <property type="match status" value="1"/>
</dbReference>
<protein>
    <submittedName>
        <fullName evidence="3">Spo16p</fullName>
    </submittedName>
</protein>
<reference evidence="3" key="3">
    <citation type="submission" date="2025-07" db="EMBL/GenBank/DDBJ databases">
        <authorList>
            <consortium name="NCBI Genome Project"/>
        </authorList>
    </citation>
    <scope>NUCLEOTIDE SEQUENCE</scope>
    <source>
        <strain evidence="3">CBS432</strain>
    </source>
</reference>
<proteinExistence type="predicted"/>
<sequence length="198" mass="23321">MSRFFWSVQEIQEIPDVEEHSVVKCVTVDTSKLVLELNKELQDEESGVDFIVTQLQLLINNVYKKIQKDFRVPEDRSLVINLNFTHLKFSVAYWDILLERSLDLMNGSSKTGARYFITGATPVERIRYVETNQYFQTFKANQRLIQDSVDMDEFIDFETLIKQMIFDLFKQNAIPDQDFEVILSRFHNLESLMVAFNE</sequence>
<organism evidence="3">
    <name type="scientific">Saccharomyces paradoxus</name>
    <name type="common">Yeast</name>
    <name type="synonym">Saccharomyces douglasii</name>
    <dbReference type="NCBI Taxonomy" id="27291"/>
    <lineage>
        <taxon>Eukaryota</taxon>
        <taxon>Fungi</taxon>
        <taxon>Dikarya</taxon>
        <taxon>Ascomycota</taxon>
        <taxon>Saccharomycotina</taxon>
        <taxon>Saccharomycetes</taxon>
        <taxon>Saccharomycetales</taxon>
        <taxon>Saccharomycetaceae</taxon>
        <taxon>Saccharomyces</taxon>
    </lineage>
</organism>
<dbReference type="KEGG" id="spao:SPAR_H01940"/>